<evidence type="ECO:0000313" key="1">
    <source>
        <dbReference type="EMBL" id="GIY38451.1"/>
    </source>
</evidence>
<gene>
    <name evidence="1" type="ORF">CEXT_690621</name>
</gene>
<comment type="caution">
    <text evidence="1">The sequence shown here is derived from an EMBL/GenBank/DDBJ whole genome shotgun (WGS) entry which is preliminary data.</text>
</comment>
<name>A0AAV4SZ87_CAEEX</name>
<accession>A0AAV4SZ87</accession>
<dbReference type="AlphaFoldDB" id="A0AAV4SZ87"/>
<proteinExistence type="predicted"/>
<dbReference type="Proteomes" id="UP001054945">
    <property type="component" value="Unassembled WGS sequence"/>
</dbReference>
<keyword evidence="2" id="KW-1185">Reference proteome</keyword>
<evidence type="ECO:0000313" key="2">
    <source>
        <dbReference type="Proteomes" id="UP001054945"/>
    </source>
</evidence>
<reference evidence="1 2" key="1">
    <citation type="submission" date="2021-06" db="EMBL/GenBank/DDBJ databases">
        <title>Caerostris extrusa draft genome.</title>
        <authorList>
            <person name="Kono N."/>
            <person name="Arakawa K."/>
        </authorList>
    </citation>
    <scope>NUCLEOTIDE SEQUENCE [LARGE SCALE GENOMIC DNA]</scope>
</reference>
<dbReference type="EMBL" id="BPLR01010305">
    <property type="protein sequence ID" value="GIY38451.1"/>
    <property type="molecule type" value="Genomic_DNA"/>
</dbReference>
<sequence>MPGILKKSSFTLLSTFEGRHLQSRSVITVAVAVNSTVTLSPSPSLLNDKSVQAYFPVAKAQTNYWWQIKLFQSMHRCVATIVLVDL</sequence>
<protein>
    <submittedName>
        <fullName evidence="1">Uncharacterized protein</fullName>
    </submittedName>
</protein>
<organism evidence="1 2">
    <name type="scientific">Caerostris extrusa</name>
    <name type="common">Bark spider</name>
    <name type="synonym">Caerostris bankana</name>
    <dbReference type="NCBI Taxonomy" id="172846"/>
    <lineage>
        <taxon>Eukaryota</taxon>
        <taxon>Metazoa</taxon>
        <taxon>Ecdysozoa</taxon>
        <taxon>Arthropoda</taxon>
        <taxon>Chelicerata</taxon>
        <taxon>Arachnida</taxon>
        <taxon>Araneae</taxon>
        <taxon>Araneomorphae</taxon>
        <taxon>Entelegynae</taxon>
        <taxon>Araneoidea</taxon>
        <taxon>Araneidae</taxon>
        <taxon>Caerostris</taxon>
    </lineage>
</organism>